<proteinExistence type="predicted"/>
<evidence type="ECO:0000313" key="2">
    <source>
        <dbReference type="Proteomes" id="UP001207468"/>
    </source>
</evidence>
<evidence type="ECO:0000313" key="1">
    <source>
        <dbReference type="EMBL" id="KAI9509863.1"/>
    </source>
</evidence>
<gene>
    <name evidence="1" type="ORF">F5148DRAFT_684013</name>
</gene>
<organism evidence="1 2">
    <name type="scientific">Russula earlei</name>
    <dbReference type="NCBI Taxonomy" id="71964"/>
    <lineage>
        <taxon>Eukaryota</taxon>
        <taxon>Fungi</taxon>
        <taxon>Dikarya</taxon>
        <taxon>Basidiomycota</taxon>
        <taxon>Agaricomycotina</taxon>
        <taxon>Agaricomycetes</taxon>
        <taxon>Russulales</taxon>
        <taxon>Russulaceae</taxon>
        <taxon>Russula</taxon>
    </lineage>
</organism>
<keyword evidence="2" id="KW-1185">Reference proteome</keyword>
<reference evidence="1" key="1">
    <citation type="submission" date="2021-03" db="EMBL/GenBank/DDBJ databases">
        <title>Evolutionary priming and transition to the ectomycorrhizal habit in an iconic lineage of mushroom-forming fungi: is preadaptation a requirement?</title>
        <authorList>
            <consortium name="DOE Joint Genome Institute"/>
            <person name="Looney B.P."/>
            <person name="Miyauchi S."/>
            <person name="Morin E."/>
            <person name="Drula E."/>
            <person name="Courty P.E."/>
            <person name="Chicoki N."/>
            <person name="Fauchery L."/>
            <person name="Kohler A."/>
            <person name="Kuo A."/>
            <person name="LaButti K."/>
            <person name="Pangilinan J."/>
            <person name="Lipzen A."/>
            <person name="Riley R."/>
            <person name="Andreopoulos W."/>
            <person name="He G."/>
            <person name="Johnson J."/>
            <person name="Barry K.W."/>
            <person name="Grigoriev I.V."/>
            <person name="Nagy L."/>
            <person name="Hibbett D."/>
            <person name="Henrissat B."/>
            <person name="Matheny P.B."/>
            <person name="Labbe J."/>
            <person name="Martin A.F."/>
        </authorList>
    </citation>
    <scope>NUCLEOTIDE SEQUENCE</scope>
    <source>
        <strain evidence="1">BPL698</strain>
    </source>
</reference>
<protein>
    <submittedName>
        <fullName evidence="1">Rgp1-domain-containing protein</fullName>
    </submittedName>
</protein>
<dbReference type="EMBL" id="JAGFNK010000054">
    <property type="protein sequence ID" value="KAI9509863.1"/>
    <property type="molecule type" value="Genomic_DNA"/>
</dbReference>
<name>A0ACC0UE04_9AGAM</name>
<dbReference type="Proteomes" id="UP001207468">
    <property type="component" value="Unassembled WGS sequence"/>
</dbReference>
<comment type="caution">
    <text evidence="1">The sequence shown here is derived from an EMBL/GenBank/DDBJ whole genome shotgun (WGS) entry which is preliminary data.</text>
</comment>
<accession>A0ACC0UE04</accession>
<sequence>MSEEHVIDTALRVVVTPTQSSYFAGEPLSVTITITNTRSPQAHVPPPRSTHKRSAHSVSSARLARPPTSPGLPKSPLNSPLRPVPPKSSAPTRKRLVGTAPPGSGPPREIISHRRFSIKSLSVDIPSHELPDSLQDDARMLSLADRRAGQTSSSPLARTSTAPVPPNHPHARKASVADVPVPIPQSASASSFAISLDPIAESMSPIPPTPPFPSPAPTPSPFISLHAASGSQSTSRTHQPRLGAHHHPQALLGNGHPSSLKSLPRDGTEQVLYAYVHFSGSLFVLPPPSLARTPALAALQRFRRGPRGGGSMDIGVASPPPSRGHERRSASIVGSLWGLISSPASAGHRARAPSYGGSPTLPAARSFASSDGKMAHRESEGVGLGLGGVGLVLGGVQGGEEWDPEQPVPIFEIPPAMLAVDLSLGPGEERSYTYTVKLPSDLPPTYKGRTLRFSYQLSVGACRATAGSLSSRSRVMKVPIRIYNHVSTGQPPRWYDLLTGSAEHGGRLEEKIEEGPRELPKLFKPPRISQSSISDLRTYGLLLLEPDSTALSAFPALRVTMDDQELHGTGGGLTGCREAVEALTRVPKKVSYDVNKGDVKVAVLTFMKSAWRLGETVLGVVELNDREGRARILKLSAMLEAHESLPSEIAAPPDVRNASYMRRMYAEHHASFTMQTLRSTFALDIPPDAAPAFRLSLGGVSSEGGLAWKVRLCLLVAVAMPGAQVRGMARDGPSRAVGQQLGRD</sequence>